<gene>
    <name evidence="2" type="ORF">QTN89_06385</name>
</gene>
<accession>A0ABT7PEY1</accession>
<dbReference type="EMBL" id="JASZZN010000004">
    <property type="protein sequence ID" value="MDM4015050.1"/>
    <property type="molecule type" value="Genomic_DNA"/>
</dbReference>
<name>A0ABT7PEY1_9BACT</name>
<evidence type="ECO:0000313" key="3">
    <source>
        <dbReference type="Proteomes" id="UP001239462"/>
    </source>
</evidence>
<dbReference type="Proteomes" id="UP001239462">
    <property type="component" value="Unassembled WGS sequence"/>
</dbReference>
<feature type="compositionally biased region" description="Basic and acidic residues" evidence="1">
    <location>
        <begin position="1"/>
        <end position="14"/>
    </location>
</feature>
<evidence type="ECO:0000256" key="1">
    <source>
        <dbReference type="SAM" id="MobiDB-lite"/>
    </source>
</evidence>
<sequence length="164" mass="17461">MSEKGGDLIRESKQATDSLVNDPEPRPGPTGHFSVQLASPLEFDQATIRLFVIGDGRPQSLQIATYDTKSDQLSSPSLFLVGSTSIETIPLHENQTIACDLFIAPPLNRPLLRTPIGSTVDVTFDSIDFSVGTITGIISSCTLLSSDGTSVNCNGGQFRAVIAH</sequence>
<feature type="region of interest" description="Disordered" evidence="1">
    <location>
        <begin position="1"/>
        <end position="32"/>
    </location>
</feature>
<comment type="caution">
    <text evidence="2">The sequence shown here is derived from an EMBL/GenBank/DDBJ whole genome shotgun (WGS) entry which is preliminary data.</text>
</comment>
<proteinExistence type="predicted"/>
<organism evidence="2 3">
    <name type="scientific">Roseiconus lacunae</name>
    <dbReference type="NCBI Taxonomy" id="2605694"/>
    <lineage>
        <taxon>Bacteria</taxon>
        <taxon>Pseudomonadati</taxon>
        <taxon>Planctomycetota</taxon>
        <taxon>Planctomycetia</taxon>
        <taxon>Pirellulales</taxon>
        <taxon>Pirellulaceae</taxon>
        <taxon>Roseiconus</taxon>
    </lineage>
</organism>
<dbReference type="RefSeq" id="WP_289162613.1">
    <property type="nucleotide sequence ID" value="NZ_JASZZN010000004.1"/>
</dbReference>
<evidence type="ECO:0000313" key="2">
    <source>
        <dbReference type="EMBL" id="MDM4015050.1"/>
    </source>
</evidence>
<keyword evidence="3" id="KW-1185">Reference proteome</keyword>
<protein>
    <submittedName>
        <fullName evidence="2">Uncharacterized protein</fullName>
    </submittedName>
</protein>
<reference evidence="2 3" key="1">
    <citation type="submission" date="2023-06" db="EMBL/GenBank/DDBJ databases">
        <title>Roseiconus lacunae JC819 isolated from Gulf of Mannar region, Tamil Nadu.</title>
        <authorList>
            <person name="Pk S."/>
            <person name="Ch S."/>
            <person name="Ch V.R."/>
        </authorList>
    </citation>
    <scope>NUCLEOTIDE SEQUENCE [LARGE SCALE GENOMIC DNA]</scope>
    <source>
        <strain evidence="2 3">JC819</strain>
    </source>
</reference>